<dbReference type="InterPro" id="IPR002937">
    <property type="entry name" value="Amino_oxidase"/>
</dbReference>
<comment type="pathway">
    <text evidence="1 5">Carotenoid biosynthesis.</text>
</comment>
<reference evidence="7 8" key="1">
    <citation type="submission" date="2019-01" db="EMBL/GenBank/DDBJ databases">
        <authorList>
            <person name="Chen W.-M."/>
        </authorList>
    </citation>
    <scope>NUCLEOTIDE SEQUENCE [LARGE SCALE GENOMIC DNA]</scope>
    <source>
        <strain evidence="7 8">KYPY4</strain>
    </source>
</reference>
<sequence length="521" mass="55826">MAERRVVVVGAGMGGLVAALLLARQGVQVTLVDAAAGPGGKMRQQVVDGSAMDAGPTVFTLRWVFEQILEQAGHSLSDLPALRALDVLARHAWRGHGATLDLHADRRRSAEAIGTFAGAAEAQRFLAFCDEARKVYRTLEGPYMRGAKPSVASMIASLGPRGLATLTGLGPFNTLWRYLGRHFHDARLRQLFGRYATYCGGSPWQAPATLMLVAQVEMDGVWAVEGGMHAVAQRFAQLAERHGATLRYGTPCTRILLKDGVARGVQLAGGEELHADAVVFNGDPQALVQGLLGDALRQAVPPLPRARRSLSAVTWAVKTPTAGFELAHHNVFFEDDYRSEFQDIFQRRRLPQAGTVYVCAQDREGPQPLPAGTPERLLCLMNAPPDGDRRSFDALETDPCEQRSLSLLHRCGLQLEMNTSTQRTTPADFHRLFPASGGALYGPATHGWMALFRRPGASCRVPGLFLAGGGVHPGPGVPMAALSGQLAAAASMAHLVSTSRWHPVATSGGTSTRSATTVAMR</sequence>
<evidence type="ECO:0000256" key="2">
    <source>
        <dbReference type="ARBA" id="ARBA00006046"/>
    </source>
</evidence>
<dbReference type="InterPro" id="IPR014105">
    <property type="entry name" value="Carotenoid/retinoid_OxRdtase"/>
</dbReference>
<dbReference type="SUPFAM" id="SSF51905">
    <property type="entry name" value="FAD/NAD(P)-binding domain"/>
    <property type="match status" value="1"/>
</dbReference>
<keyword evidence="3 5" id="KW-0125">Carotenoid biosynthesis</keyword>
<dbReference type="Pfam" id="PF01593">
    <property type="entry name" value="Amino_oxidase"/>
    <property type="match status" value="1"/>
</dbReference>
<evidence type="ECO:0000256" key="1">
    <source>
        <dbReference type="ARBA" id="ARBA00004829"/>
    </source>
</evidence>
<feature type="domain" description="Amine oxidase" evidence="6">
    <location>
        <begin position="13"/>
        <end position="490"/>
    </location>
</feature>
<dbReference type="AlphaFoldDB" id="A0A437RKE7"/>
<dbReference type="GO" id="GO:0016491">
    <property type="term" value="F:oxidoreductase activity"/>
    <property type="evidence" value="ECO:0007669"/>
    <property type="project" value="UniProtKB-KW"/>
</dbReference>
<name>A0A437RKE7_9BURK</name>
<proteinExistence type="inferred from homology"/>
<dbReference type="EMBL" id="SACR01000002">
    <property type="protein sequence ID" value="RVU47253.1"/>
    <property type="molecule type" value="Genomic_DNA"/>
</dbReference>
<evidence type="ECO:0000256" key="3">
    <source>
        <dbReference type="ARBA" id="ARBA00022746"/>
    </source>
</evidence>
<evidence type="ECO:0000259" key="6">
    <source>
        <dbReference type="Pfam" id="PF01593"/>
    </source>
</evidence>
<dbReference type="PANTHER" id="PTHR43734">
    <property type="entry name" value="PHYTOENE DESATURASE"/>
    <property type="match status" value="1"/>
</dbReference>
<keyword evidence="4 5" id="KW-0560">Oxidoreductase</keyword>
<dbReference type="PANTHER" id="PTHR43734:SF7">
    <property type="entry name" value="4,4'-DIAPONEUROSPORENE OXYGENASE"/>
    <property type="match status" value="1"/>
</dbReference>
<dbReference type="GO" id="GO:0016117">
    <property type="term" value="P:carotenoid biosynthetic process"/>
    <property type="evidence" value="ECO:0007669"/>
    <property type="project" value="UniProtKB-KW"/>
</dbReference>
<evidence type="ECO:0000313" key="8">
    <source>
        <dbReference type="Proteomes" id="UP000285575"/>
    </source>
</evidence>
<dbReference type="NCBIfam" id="TIGR02734">
    <property type="entry name" value="crtI_fam"/>
    <property type="match status" value="1"/>
</dbReference>
<dbReference type="InterPro" id="IPR036188">
    <property type="entry name" value="FAD/NAD-bd_sf"/>
</dbReference>
<dbReference type="NCBIfam" id="NF045637">
    <property type="entry name" value="carotdesatCrtDProt"/>
    <property type="match status" value="1"/>
</dbReference>
<dbReference type="RefSeq" id="WP_128227718.1">
    <property type="nucleotide sequence ID" value="NZ_SACR01000002.1"/>
</dbReference>
<evidence type="ECO:0000256" key="4">
    <source>
        <dbReference type="ARBA" id="ARBA00023002"/>
    </source>
</evidence>
<protein>
    <submittedName>
        <fullName evidence="7">Phytoene desaturase</fullName>
    </submittedName>
</protein>
<gene>
    <name evidence="7" type="primary">crtI</name>
    <name evidence="7" type="ORF">EOE66_05715</name>
</gene>
<dbReference type="Gene3D" id="3.50.50.60">
    <property type="entry name" value="FAD/NAD(P)-binding domain"/>
    <property type="match status" value="2"/>
</dbReference>
<evidence type="ECO:0000256" key="5">
    <source>
        <dbReference type="RuleBase" id="RU362075"/>
    </source>
</evidence>
<accession>A0A437RKE7</accession>
<keyword evidence="8" id="KW-1185">Reference proteome</keyword>
<comment type="caution">
    <text evidence="7">The sequence shown here is derived from an EMBL/GenBank/DDBJ whole genome shotgun (WGS) entry which is preliminary data.</text>
</comment>
<dbReference type="InterPro" id="IPR054841">
    <property type="entry name" value="carotdesatCrtD"/>
</dbReference>
<evidence type="ECO:0000313" key="7">
    <source>
        <dbReference type="EMBL" id="RVU47253.1"/>
    </source>
</evidence>
<organism evidence="7 8">
    <name type="scientific">Rubrivivax rivuli</name>
    <dbReference type="NCBI Taxonomy" id="1862385"/>
    <lineage>
        <taxon>Bacteria</taxon>
        <taxon>Pseudomonadati</taxon>
        <taxon>Pseudomonadota</taxon>
        <taxon>Betaproteobacteria</taxon>
        <taxon>Burkholderiales</taxon>
        <taxon>Sphaerotilaceae</taxon>
        <taxon>Rubrivivax</taxon>
    </lineage>
</organism>
<comment type="similarity">
    <text evidence="2 5">Belongs to the carotenoid/retinoid oxidoreductase family.</text>
</comment>
<dbReference type="OrthoDB" id="9774675at2"/>
<dbReference type="Proteomes" id="UP000285575">
    <property type="component" value="Unassembled WGS sequence"/>
</dbReference>